<feature type="compositionally biased region" description="Polar residues" evidence="1">
    <location>
        <begin position="32"/>
        <end position="42"/>
    </location>
</feature>
<gene>
    <name evidence="3" type="ORF">BQ4739_LOCUS1012</name>
</gene>
<feature type="transmembrane region" description="Helical" evidence="2">
    <location>
        <begin position="125"/>
        <end position="147"/>
    </location>
</feature>
<organism evidence="3 4">
    <name type="scientific">Tetradesmus obliquus</name>
    <name type="common">Green alga</name>
    <name type="synonym">Acutodesmus obliquus</name>
    <dbReference type="NCBI Taxonomy" id="3088"/>
    <lineage>
        <taxon>Eukaryota</taxon>
        <taxon>Viridiplantae</taxon>
        <taxon>Chlorophyta</taxon>
        <taxon>core chlorophytes</taxon>
        <taxon>Chlorophyceae</taxon>
        <taxon>CS clade</taxon>
        <taxon>Sphaeropleales</taxon>
        <taxon>Scenedesmaceae</taxon>
        <taxon>Tetradesmus</taxon>
    </lineage>
</organism>
<keyword evidence="2" id="KW-0812">Transmembrane</keyword>
<protein>
    <submittedName>
        <fullName evidence="3">Uncharacterized protein</fullName>
    </submittedName>
</protein>
<keyword evidence="2" id="KW-0472">Membrane</keyword>
<feature type="transmembrane region" description="Helical" evidence="2">
    <location>
        <begin position="345"/>
        <end position="366"/>
    </location>
</feature>
<feature type="transmembrane region" description="Helical" evidence="2">
    <location>
        <begin position="208"/>
        <end position="228"/>
    </location>
</feature>
<evidence type="ECO:0000256" key="2">
    <source>
        <dbReference type="SAM" id="Phobius"/>
    </source>
</evidence>
<feature type="transmembrane region" description="Helical" evidence="2">
    <location>
        <begin position="288"/>
        <end position="308"/>
    </location>
</feature>
<accession>A0A383V6W2</accession>
<proteinExistence type="predicted"/>
<dbReference type="EMBL" id="FNXT01000067">
    <property type="protein sequence ID" value="SZX60469.1"/>
    <property type="molecule type" value="Genomic_DNA"/>
</dbReference>
<dbReference type="Proteomes" id="UP000256970">
    <property type="component" value="Unassembled WGS sequence"/>
</dbReference>
<evidence type="ECO:0000256" key="1">
    <source>
        <dbReference type="SAM" id="MobiDB-lite"/>
    </source>
</evidence>
<evidence type="ECO:0000313" key="3">
    <source>
        <dbReference type="EMBL" id="SZX60469.1"/>
    </source>
</evidence>
<keyword evidence="4" id="KW-1185">Reference proteome</keyword>
<dbReference type="AlphaFoldDB" id="A0A383V6W2"/>
<sequence length="493" mass="50133">MFLLDQQALTASVQQASAPPCLARPARKQRTAAPQQQLSSSHAEPALPQQQQQHVQQEPSCTGQDQQLPQCMQAAAAAAAAAADAASCKPAAQGEPAAACGSSSSSSSEVLQELHRLRVTKFCQAAGPLMLGVVACLLVLALLPQLQQTLAGSSSSRGRRCSNSKCQLLVQLLPGLAAVAVSQLRPLQFRAAQLERGFQGCAVRSKRAIDLFLSSLWCLLVLCTSLRVSWQTAAAAASAAAGRVTVADSAAVANEQSSSPCWCLLGFCRAPAADQGCAAAAAASWALVVPPAVLLLLLPMAALLLVALKAPNRKYLALREPLHVLSRLAMISSGRHAASQPAGSGLLLLTLLHALTVACTMLRFSAFIPMQLMQTVALLLCTRGAALLPGMQLIAAGLVVPCIIVLQVEAAARQAFLSTALTQAESAATGGNGSAGVAGAANAKRLGFWGSSIMRPVPVAKAAAAAAAAQPACCGAGGCAVEGGTGGSACSSC</sequence>
<feature type="transmembrane region" description="Helical" evidence="2">
    <location>
        <begin position="386"/>
        <end position="406"/>
    </location>
</feature>
<evidence type="ECO:0000313" key="4">
    <source>
        <dbReference type="Proteomes" id="UP000256970"/>
    </source>
</evidence>
<keyword evidence="2" id="KW-1133">Transmembrane helix</keyword>
<name>A0A383V6W2_TETOB</name>
<reference evidence="3 4" key="1">
    <citation type="submission" date="2016-10" db="EMBL/GenBank/DDBJ databases">
        <authorList>
            <person name="Cai Z."/>
        </authorList>
    </citation>
    <scope>NUCLEOTIDE SEQUENCE [LARGE SCALE GENOMIC DNA]</scope>
</reference>
<feature type="region of interest" description="Disordered" evidence="1">
    <location>
        <begin position="9"/>
        <end position="63"/>
    </location>
</feature>